<evidence type="ECO:0000256" key="3">
    <source>
        <dbReference type="ARBA" id="ARBA00009479"/>
    </source>
</evidence>
<dbReference type="InterPro" id="IPR008991">
    <property type="entry name" value="Translation_prot_SH3-like_sf"/>
</dbReference>
<dbReference type="GO" id="GO:0003746">
    <property type="term" value="F:translation elongation factor activity"/>
    <property type="evidence" value="ECO:0007669"/>
    <property type="project" value="UniProtKB-UniRule"/>
</dbReference>
<dbReference type="Gene3D" id="2.40.50.140">
    <property type="entry name" value="Nucleic acid-binding proteins"/>
    <property type="match status" value="2"/>
</dbReference>
<dbReference type="PANTHER" id="PTHR30053:SF12">
    <property type="entry name" value="ELONGATION FACTOR P (EF-P) FAMILY PROTEIN"/>
    <property type="match status" value="1"/>
</dbReference>
<dbReference type="GO" id="GO:0005829">
    <property type="term" value="C:cytosol"/>
    <property type="evidence" value="ECO:0007669"/>
    <property type="project" value="UniProtKB-ARBA"/>
</dbReference>
<comment type="subcellular location">
    <subcellularLocation>
        <location evidence="1 7">Cytoplasm</location>
    </subcellularLocation>
</comment>
<evidence type="ECO:0000259" key="10">
    <source>
        <dbReference type="SMART" id="SM00841"/>
    </source>
</evidence>
<keyword evidence="4 7" id="KW-0963">Cytoplasm</keyword>
<dbReference type="InterPro" id="IPR020599">
    <property type="entry name" value="Transl_elong_fac_P/YeiP"/>
</dbReference>
<feature type="domain" description="Elongation factor P C-terminal" evidence="10">
    <location>
        <begin position="129"/>
        <end position="184"/>
    </location>
</feature>
<feature type="domain" description="Translation elongation factor P/YeiP central" evidence="11">
    <location>
        <begin position="67"/>
        <end position="121"/>
    </location>
</feature>
<dbReference type="EMBL" id="VGIR01000021">
    <property type="protein sequence ID" value="MBM3331175.1"/>
    <property type="molecule type" value="Genomic_DNA"/>
</dbReference>
<evidence type="ECO:0000256" key="5">
    <source>
        <dbReference type="ARBA" id="ARBA00022768"/>
    </source>
</evidence>
<keyword evidence="6 7" id="KW-0648">Protein biosynthesis</keyword>
<dbReference type="SMART" id="SM00841">
    <property type="entry name" value="Elong-fact-P_C"/>
    <property type="match status" value="1"/>
</dbReference>
<dbReference type="InterPro" id="IPR013185">
    <property type="entry name" value="Transl_elong_KOW-like"/>
</dbReference>
<dbReference type="SMART" id="SM01185">
    <property type="entry name" value="EFP"/>
    <property type="match status" value="1"/>
</dbReference>
<comment type="caution">
    <text evidence="12">The sequence shown here is derived from an EMBL/GenBank/DDBJ whole genome shotgun (WGS) entry which is preliminary data.</text>
</comment>
<dbReference type="PANTHER" id="PTHR30053">
    <property type="entry name" value="ELONGATION FACTOR P"/>
    <property type="match status" value="1"/>
</dbReference>
<dbReference type="InterPro" id="IPR013852">
    <property type="entry name" value="Transl_elong_P/YeiP_CS"/>
</dbReference>
<dbReference type="NCBIfam" id="TIGR00038">
    <property type="entry name" value="efp"/>
    <property type="match status" value="1"/>
</dbReference>
<dbReference type="InterPro" id="IPR014722">
    <property type="entry name" value="Rib_uL2_dom2"/>
</dbReference>
<dbReference type="InterPro" id="IPR001059">
    <property type="entry name" value="Transl_elong_P/YeiP_cen"/>
</dbReference>
<dbReference type="AlphaFoldDB" id="A0A937XCI7"/>
<dbReference type="CDD" id="cd04470">
    <property type="entry name" value="S1_EF-P_repeat_1"/>
    <property type="match status" value="1"/>
</dbReference>
<dbReference type="Proteomes" id="UP000779900">
    <property type="component" value="Unassembled WGS sequence"/>
</dbReference>
<evidence type="ECO:0000313" key="13">
    <source>
        <dbReference type="Proteomes" id="UP000779900"/>
    </source>
</evidence>
<gene>
    <name evidence="7 12" type="primary">efp</name>
    <name evidence="12" type="ORF">FJY68_04895</name>
</gene>
<proteinExistence type="inferred from homology"/>
<dbReference type="SUPFAM" id="SSF50104">
    <property type="entry name" value="Translation proteins SH3-like domain"/>
    <property type="match status" value="1"/>
</dbReference>
<dbReference type="Gene3D" id="2.30.30.30">
    <property type="match status" value="1"/>
</dbReference>
<dbReference type="Pfam" id="PF01132">
    <property type="entry name" value="EFP"/>
    <property type="match status" value="1"/>
</dbReference>
<dbReference type="PROSITE" id="PS01275">
    <property type="entry name" value="EFP"/>
    <property type="match status" value="1"/>
</dbReference>
<evidence type="ECO:0000256" key="9">
    <source>
        <dbReference type="RuleBase" id="RU004389"/>
    </source>
</evidence>
<dbReference type="FunFam" id="2.40.50.140:FF:000004">
    <property type="entry name" value="Elongation factor P"/>
    <property type="match status" value="1"/>
</dbReference>
<evidence type="ECO:0000256" key="2">
    <source>
        <dbReference type="ARBA" id="ARBA00004815"/>
    </source>
</evidence>
<dbReference type="GO" id="GO:0043043">
    <property type="term" value="P:peptide biosynthetic process"/>
    <property type="evidence" value="ECO:0007669"/>
    <property type="project" value="InterPro"/>
</dbReference>
<evidence type="ECO:0000256" key="6">
    <source>
        <dbReference type="ARBA" id="ARBA00022917"/>
    </source>
</evidence>
<dbReference type="SUPFAM" id="SSF50249">
    <property type="entry name" value="Nucleic acid-binding proteins"/>
    <property type="match status" value="2"/>
</dbReference>
<accession>A0A937XCI7</accession>
<evidence type="ECO:0000256" key="4">
    <source>
        <dbReference type="ARBA" id="ARBA00022490"/>
    </source>
</evidence>
<dbReference type="InterPro" id="IPR011768">
    <property type="entry name" value="Transl_elongation_fac_P"/>
</dbReference>
<reference evidence="12" key="1">
    <citation type="submission" date="2019-03" db="EMBL/GenBank/DDBJ databases">
        <title>Lake Tanganyika Metagenome-Assembled Genomes (MAGs).</title>
        <authorList>
            <person name="Tran P."/>
        </authorList>
    </citation>
    <scope>NUCLEOTIDE SEQUENCE</scope>
    <source>
        <strain evidence="12">K_DeepCast_150m_m2_040</strain>
    </source>
</reference>
<sequence>MITPNEFKSGVLIKYKDGTYQVLSHSRSRTAQRRARVVAKLRNIKTGVQIEESFESEAKFEEVEMERKKAQFLFHDHVGYHFMDTSSYEQFALSEEQLGDSSLYLSDGLEIDISYMDGVPVSVAPPMFIVLEIVETEPNFRGDTATGGGKPAKLTTGLVVSVPFFVKTGDKVKIDTRTNTYVERA</sequence>
<dbReference type="InterPro" id="IPR015365">
    <property type="entry name" value="Elong-fact-P_C"/>
</dbReference>
<dbReference type="CDD" id="cd05794">
    <property type="entry name" value="S1_EF-P_repeat_2"/>
    <property type="match status" value="1"/>
</dbReference>
<evidence type="ECO:0000256" key="7">
    <source>
        <dbReference type="HAMAP-Rule" id="MF_00141"/>
    </source>
</evidence>
<keyword evidence="5 7" id="KW-0251">Elongation factor</keyword>
<name>A0A937XCI7_UNCW3</name>
<protein>
    <recommendedName>
        <fullName evidence="7 8">Elongation factor P</fullName>
        <shortName evidence="7">EF-P</shortName>
    </recommendedName>
</protein>
<evidence type="ECO:0000256" key="8">
    <source>
        <dbReference type="NCBIfam" id="TIGR00038"/>
    </source>
</evidence>
<evidence type="ECO:0000256" key="1">
    <source>
        <dbReference type="ARBA" id="ARBA00004496"/>
    </source>
</evidence>
<comment type="similarity">
    <text evidence="3 7 9">Belongs to the elongation factor P family.</text>
</comment>
<dbReference type="Pfam" id="PF09285">
    <property type="entry name" value="Elong-fact-P_C"/>
    <property type="match status" value="1"/>
</dbReference>
<dbReference type="InterPro" id="IPR012340">
    <property type="entry name" value="NA-bd_OB-fold"/>
</dbReference>
<dbReference type="NCBIfam" id="NF001810">
    <property type="entry name" value="PRK00529.1"/>
    <property type="match status" value="1"/>
</dbReference>
<organism evidence="12 13">
    <name type="scientific">candidate division WOR-3 bacterium</name>
    <dbReference type="NCBI Taxonomy" id="2052148"/>
    <lineage>
        <taxon>Bacteria</taxon>
        <taxon>Bacteria division WOR-3</taxon>
    </lineage>
</organism>
<comment type="pathway">
    <text evidence="2 7">Protein biosynthesis; polypeptide chain elongation.</text>
</comment>
<evidence type="ECO:0000259" key="11">
    <source>
        <dbReference type="SMART" id="SM01185"/>
    </source>
</evidence>
<dbReference type="PIRSF" id="PIRSF005901">
    <property type="entry name" value="EF-P"/>
    <property type="match status" value="1"/>
</dbReference>
<dbReference type="HAMAP" id="MF_00141">
    <property type="entry name" value="EF_P"/>
    <property type="match status" value="1"/>
</dbReference>
<dbReference type="Pfam" id="PF08207">
    <property type="entry name" value="EFP_N"/>
    <property type="match status" value="1"/>
</dbReference>
<comment type="function">
    <text evidence="7">Involved in peptide bond synthesis. Stimulates efficient translation and peptide-bond synthesis on native or reconstituted 70S ribosomes in vitro. Probably functions indirectly by altering the affinity of the ribosome for aminoacyl-tRNA, thus increasing their reactivity as acceptors for peptidyl transferase.</text>
</comment>
<evidence type="ECO:0000313" key="12">
    <source>
        <dbReference type="EMBL" id="MBM3331175.1"/>
    </source>
</evidence>